<dbReference type="GO" id="GO:0005576">
    <property type="term" value="C:extracellular region"/>
    <property type="evidence" value="ECO:0007669"/>
    <property type="project" value="UniProtKB-SubCell"/>
</dbReference>
<evidence type="ECO:0000256" key="4">
    <source>
        <dbReference type="ARBA" id="ARBA00022723"/>
    </source>
</evidence>
<dbReference type="Gene3D" id="2.60.120.830">
    <property type="match status" value="1"/>
</dbReference>
<dbReference type="PRINTS" id="PR01857">
    <property type="entry name" value="ADAMTSFAMILY"/>
</dbReference>
<name>A0A8S3YQ94_9EUPU</name>
<dbReference type="InterPro" id="IPR045371">
    <property type="entry name" value="ADAMTS_CR_3"/>
</dbReference>
<feature type="disulfide bond" evidence="12">
    <location>
        <begin position="104"/>
        <end position="131"/>
    </location>
</feature>
<evidence type="ECO:0000256" key="10">
    <source>
        <dbReference type="PIRSR" id="PIRSR613273-1"/>
    </source>
</evidence>
<feature type="domain" description="Peptidase M12B" evidence="14">
    <location>
        <begin position="1"/>
        <end position="152"/>
    </location>
</feature>
<evidence type="ECO:0000256" key="11">
    <source>
        <dbReference type="PIRSR" id="PIRSR613273-2"/>
    </source>
</evidence>
<evidence type="ECO:0000256" key="12">
    <source>
        <dbReference type="PIRSR" id="PIRSR613273-3"/>
    </source>
</evidence>
<evidence type="ECO:0000256" key="8">
    <source>
        <dbReference type="ARBA" id="ARBA00023157"/>
    </source>
</evidence>
<keyword evidence="4 11" id="KW-0479">Metal-binding</keyword>
<dbReference type="Pfam" id="PF19236">
    <property type="entry name" value="ADAMTS_CR_3"/>
    <property type="match status" value="1"/>
</dbReference>
<evidence type="ECO:0000256" key="2">
    <source>
        <dbReference type="ARBA" id="ARBA00022525"/>
    </source>
</evidence>
<dbReference type="PROSITE" id="PS50215">
    <property type="entry name" value="ADAM_MEPRO"/>
    <property type="match status" value="1"/>
</dbReference>
<dbReference type="InterPro" id="IPR036383">
    <property type="entry name" value="TSP1_rpt_sf"/>
</dbReference>
<feature type="disulfide bond" evidence="12">
    <location>
        <begin position="173"/>
        <end position="195"/>
    </location>
</feature>
<dbReference type="Gene3D" id="2.20.100.10">
    <property type="entry name" value="Thrombospondin type-1 (TSP1) repeat"/>
    <property type="match status" value="1"/>
</dbReference>
<evidence type="ECO:0000256" key="13">
    <source>
        <dbReference type="PROSITE-ProRule" id="PRU00276"/>
    </source>
</evidence>
<dbReference type="GO" id="GO:0006508">
    <property type="term" value="P:proteolysis"/>
    <property type="evidence" value="ECO:0007669"/>
    <property type="project" value="UniProtKB-KW"/>
</dbReference>
<keyword evidence="2" id="KW-0964">Secreted</keyword>
<dbReference type="InterPro" id="IPR050439">
    <property type="entry name" value="ADAMTS_ADAMTS-like"/>
</dbReference>
<feature type="active site" evidence="10 13">
    <location>
        <position position="88"/>
    </location>
</feature>
<dbReference type="OrthoDB" id="10035764at2759"/>
<dbReference type="GO" id="GO:0030198">
    <property type="term" value="P:extracellular matrix organization"/>
    <property type="evidence" value="ECO:0007669"/>
    <property type="project" value="InterPro"/>
</dbReference>
<dbReference type="InterPro" id="IPR001590">
    <property type="entry name" value="Peptidase_M12B"/>
</dbReference>
<reference evidence="15" key="1">
    <citation type="submission" date="2021-04" db="EMBL/GenBank/DDBJ databases">
        <authorList>
            <consortium name="Molecular Ecology Group"/>
        </authorList>
    </citation>
    <scope>NUCLEOTIDE SEQUENCE</scope>
</reference>
<dbReference type="GO" id="GO:0004222">
    <property type="term" value="F:metalloendopeptidase activity"/>
    <property type="evidence" value="ECO:0007669"/>
    <property type="project" value="InterPro"/>
</dbReference>
<comment type="caution">
    <text evidence="13">Lacks conserved residue(s) required for the propagation of feature annotation.</text>
</comment>
<feature type="disulfide bond" evidence="12">
    <location>
        <begin position="46"/>
        <end position="53"/>
    </location>
</feature>
<keyword evidence="7" id="KW-0482">Metalloprotease</keyword>
<feature type="disulfide bond" evidence="12">
    <location>
        <begin position="17"/>
        <end position="71"/>
    </location>
</feature>
<dbReference type="SMART" id="SM00209">
    <property type="entry name" value="TSP1"/>
    <property type="match status" value="1"/>
</dbReference>
<dbReference type="PROSITE" id="PS50092">
    <property type="entry name" value="TSP1"/>
    <property type="match status" value="1"/>
</dbReference>
<dbReference type="PANTHER" id="PTHR13723">
    <property type="entry name" value="ADAMTS A DISINTEGRIN AND METALLOPROTEASE WITH THROMBOSPONDIN MOTIFS PROTEASE"/>
    <property type="match status" value="1"/>
</dbReference>
<evidence type="ECO:0000256" key="7">
    <source>
        <dbReference type="ARBA" id="ARBA00023049"/>
    </source>
</evidence>
<feature type="binding site" evidence="11">
    <location>
        <position position="35"/>
    </location>
    <ligand>
        <name>Ca(2+)</name>
        <dbReference type="ChEBI" id="CHEBI:29108"/>
        <label>1</label>
    </ligand>
</feature>
<feature type="non-terminal residue" evidence="15">
    <location>
        <position position="1"/>
    </location>
</feature>
<feature type="binding site" evidence="11 13">
    <location>
        <position position="91"/>
    </location>
    <ligand>
        <name>Zn(2+)</name>
        <dbReference type="ChEBI" id="CHEBI:29105"/>
        <note>catalytic</note>
    </ligand>
</feature>
<keyword evidence="16" id="KW-1185">Reference proteome</keyword>
<dbReference type="AlphaFoldDB" id="A0A8S3YQ94"/>
<organism evidence="15 16">
    <name type="scientific">Candidula unifasciata</name>
    <dbReference type="NCBI Taxonomy" id="100452"/>
    <lineage>
        <taxon>Eukaryota</taxon>
        <taxon>Metazoa</taxon>
        <taxon>Spiralia</taxon>
        <taxon>Lophotrochozoa</taxon>
        <taxon>Mollusca</taxon>
        <taxon>Gastropoda</taxon>
        <taxon>Heterobranchia</taxon>
        <taxon>Euthyneura</taxon>
        <taxon>Panpulmonata</taxon>
        <taxon>Eupulmonata</taxon>
        <taxon>Stylommatophora</taxon>
        <taxon>Helicina</taxon>
        <taxon>Helicoidea</taxon>
        <taxon>Geomitridae</taxon>
        <taxon>Candidula</taxon>
    </lineage>
</organism>
<dbReference type="GO" id="GO:0046872">
    <property type="term" value="F:metal ion binding"/>
    <property type="evidence" value="ECO:0007669"/>
    <property type="project" value="UniProtKB-KW"/>
</dbReference>
<evidence type="ECO:0000259" key="14">
    <source>
        <dbReference type="PROSITE" id="PS50215"/>
    </source>
</evidence>
<dbReference type="InterPro" id="IPR013273">
    <property type="entry name" value="ADAMTS/ADAMTS-like"/>
</dbReference>
<dbReference type="EMBL" id="CAJHNH020000581">
    <property type="protein sequence ID" value="CAG5118618.1"/>
    <property type="molecule type" value="Genomic_DNA"/>
</dbReference>
<dbReference type="Pfam" id="PF01421">
    <property type="entry name" value="Reprolysin"/>
    <property type="match status" value="1"/>
</dbReference>
<feature type="binding site" evidence="11 13">
    <location>
        <position position="87"/>
    </location>
    <ligand>
        <name>Zn(2+)</name>
        <dbReference type="ChEBI" id="CHEBI:29105"/>
        <note>catalytic</note>
    </ligand>
</feature>
<feature type="disulfide bond" evidence="12">
    <location>
        <begin position="257"/>
        <end position="295"/>
    </location>
</feature>
<dbReference type="Pfam" id="PF17771">
    <property type="entry name" value="ADAMTS_CR_2"/>
    <property type="match status" value="1"/>
</dbReference>
<evidence type="ECO:0000256" key="6">
    <source>
        <dbReference type="ARBA" id="ARBA00022833"/>
    </source>
</evidence>
<feature type="disulfide bond" evidence="12">
    <location>
        <begin position="215"/>
        <end position="230"/>
    </location>
</feature>
<keyword evidence="9" id="KW-0325">Glycoprotein</keyword>
<dbReference type="InterPro" id="IPR000884">
    <property type="entry name" value="TSP1_rpt"/>
</dbReference>
<protein>
    <recommendedName>
        <fullName evidence="14">Peptidase M12B domain-containing protein</fullName>
    </recommendedName>
</protein>
<comment type="subcellular location">
    <subcellularLocation>
        <location evidence="1">Secreted</location>
    </subcellularLocation>
</comment>
<dbReference type="Pfam" id="PF00090">
    <property type="entry name" value="TSP_1"/>
    <property type="match status" value="1"/>
</dbReference>
<feature type="disulfide bond" evidence="12">
    <location>
        <begin position="268"/>
        <end position="280"/>
    </location>
</feature>
<comment type="caution">
    <text evidence="15">The sequence shown here is derived from an EMBL/GenBank/DDBJ whole genome shotgun (WGS) entry which is preliminary data.</text>
</comment>
<dbReference type="PANTHER" id="PTHR13723:SF311">
    <property type="entry name" value="ADAM CYSTEINE-RICH DOMAIN-CONTAINING PROTEIN"/>
    <property type="match status" value="1"/>
</dbReference>
<dbReference type="Proteomes" id="UP000678393">
    <property type="component" value="Unassembled WGS sequence"/>
</dbReference>
<feature type="disulfide bond" evidence="12">
    <location>
        <begin position="65"/>
        <end position="147"/>
    </location>
</feature>
<dbReference type="FunFam" id="2.20.100.10:FF:000006">
    <property type="entry name" value="A disintegrin and metalloproteinase with thrombospondin motifs 1"/>
    <property type="match status" value="1"/>
</dbReference>
<dbReference type="SUPFAM" id="SSF82895">
    <property type="entry name" value="TSP-1 type 1 repeat"/>
    <property type="match status" value="1"/>
</dbReference>
<feature type="binding site" evidence="11 13">
    <location>
        <position position="97"/>
    </location>
    <ligand>
        <name>Zn(2+)</name>
        <dbReference type="ChEBI" id="CHEBI:29105"/>
        <note>catalytic</note>
    </ligand>
</feature>
<evidence type="ECO:0000256" key="9">
    <source>
        <dbReference type="ARBA" id="ARBA00023180"/>
    </source>
</evidence>
<keyword evidence="3" id="KW-0645">Protease</keyword>
<feature type="disulfide bond" evidence="12">
    <location>
        <begin position="190"/>
        <end position="225"/>
    </location>
</feature>
<dbReference type="InterPro" id="IPR024079">
    <property type="entry name" value="MetalloPept_cat_dom_sf"/>
</dbReference>
<evidence type="ECO:0000256" key="3">
    <source>
        <dbReference type="ARBA" id="ARBA00022670"/>
    </source>
</evidence>
<dbReference type="InterPro" id="IPR041645">
    <property type="entry name" value="ADAMTS_CR_2"/>
</dbReference>
<sequence>DLPQINYHADKSLDSFCKWQSQFVENSTDSSVGHDNAVLITRYDICTYKNDPCGTLGLAPVDGMCEKERSCSINQDIGLASAFTIAHEIGHNFGMHHDGAGNQCGMPGKEPARLMAARLTKETSPFYWSSCSRKYVTDFLDAGKGWCLENIPLKREAYPRDLPGDTFDVNTQCRMQFGPTSRGCKLKYACEELWCMNEADACVTNSIPAAEGTECQISRQKRGWCFRGECRNPKYETRTVHGNWGLWGEWGECSRTCEGGVSANVRECDNPEPKDGGRYCIGQRKRYRSCNVTPCPANSEDFRQVQCSSYNNVTFRGRLYKWVLYTGEQAKPCSLICMAEGYNFYTERSPKVKDGTKCFPDKPHICINGDCHFVGCDGYLGSQVREDNCRVCAGDNSTCKTISGYFDKPLPKG</sequence>
<evidence type="ECO:0000313" key="16">
    <source>
        <dbReference type="Proteomes" id="UP000678393"/>
    </source>
</evidence>
<dbReference type="PRINTS" id="PR01705">
    <property type="entry name" value="TSP1REPEAT"/>
</dbReference>
<keyword evidence="11" id="KW-0106">Calcium</keyword>
<accession>A0A8S3YQ94</accession>
<feature type="binding site" evidence="11">
    <location>
        <position position="147"/>
    </location>
    <ligand>
        <name>Ca(2+)</name>
        <dbReference type="ChEBI" id="CHEBI:29108"/>
        <label>1</label>
    </ligand>
</feature>
<evidence type="ECO:0000256" key="5">
    <source>
        <dbReference type="ARBA" id="ARBA00022801"/>
    </source>
</evidence>
<keyword evidence="8 12" id="KW-1015">Disulfide bond</keyword>
<keyword evidence="5" id="KW-0378">Hydrolase</keyword>
<dbReference type="Gene3D" id="3.40.1620.60">
    <property type="match status" value="1"/>
</dbReference>
<dbReference type="SUPFAM" id="SSF55486">
    <property type="entry name" value="Metalloproteases ('zincins'), catalytic domain"/>
    <property type="match status" value="1"/>
</dbReference>
<dbReference type="GO" id="GO:0031012">
    <property type="term" value="C:extracellular matrix"/>
    <property type="evidence" value="ECO:0007669"/>
    <property type="project" value="TreeGrafter"/>
</dbReference>
<feature type="disulfide bond" evidence="12">
    <location>
        <begin position="184"/>
        <end position="202"/>
    </location>
</feature>
<gene>
    <name evidence="15" type="ORF">CUNI_LOCUS4176</name>
</gene>
<comment type="cofactor">
    <cofactor evidence="11">
        <name>Zn(2+)</name>
        <dbReference type="ChEBI" id="CHEBI:29105"/>
    </cofactor>
    <text evidence="11">Binds 1 zinc ion per subunit.</text>
</comment>
<evidence type="ECO:0000256" key="1">
    <source>
        <dbReference type="ARBA" id="ARBA00004613"/>
    </source>
</evidence>
<feature type="non-terminal residue" evidence="15">
    <location>
        <position position="413"/>
    </location>
</feature>
<evidence type="ECO:0000313" key="15">
    <source>
        <dbReference type="EMBL" id="CAG5118618.1"/>
    </source>
</evidence>
<keyword evidence="6 11" id="KW-0862">Zinc</keyword>
<dbReference type="Gene3D" id="3.40.390.10">
    <property type="entry name" value="Collagenase (Catalytic Domain)"/>
    <property type="match status" value="1"/>
</dbReference>
<feature type="disulfide bond" evidence="12">
    <location>
        <begin position="253"/>
        <end position="290"/>
    </location>
</feature>
<proteinExistence type="predicted"/>